<sequence length="74" mass="8395">MIIEREMVSLSSKAQIGWELLMNVLTFKNDTVSVGDVFASSWGYEQTNVTDLKYTVLGACFTVYYVLIYQTKSP</sequence>
<keyword evidence="3" id="KW-1185">Reference proteome</keyword>
<protein>
    <submittedName>
        <fullName evidence="2">Uncharacterized protein</fullName>
    </submittedName>
</protein>
<dbReference type="Proteomes" id="UP000033924">
    <property type="component" value="Unassembled WGS sequence"/>
</dbReference>
<name>A0A0M2KCW8_9GAMM</name>
<evidence type="ECO:0000313" key="3">
    <source>
        <dbReference type="Proteomes" id="UP000033924"/>
    </source>
</evidence>
<reference evidence="1 4" key="2">
    <citation type="submission" date="2016-01" db="EMBL/GenBank/DDBJ databases">
        <authorList>
            <person name="Oliw E.H."/>
        </authorList>
    </citation>
    <scope>NUCLEOTIDE SEQUENCE [LARGE SCALE GENOMIC DNA]</scope>
    <source>
        <strain evidence="1 4">MDcuke</strain>
    </source>
</reference>
<dbReference type="RefSeq" id="WP_016189493.1">
    <property type="nucleotide sequence ID" value="NZ_CP013970.1"/>
</dbReference>
<reference evidence="2 3" key="1">
    <citation type="submission" date="2015-01" db="EMBL/GenBank/DDBJ databases">
        <title>Erwinia tracheiphila.</title>
        <authorList>
            <person name="Shapiro L.R."/>
        </authorList>
    </citation>
    <scope>NUCLEOTIDE SEQUENCE [LARGE SCALE GENOMIC DNA]</scope>
    <source>
        <strain evidence="2 3">BuffGH</strain>
    </source>
</reference>
<proteinExistence type="predicted"/>
<evidence type="ECO:0000313" key="2">
    <source>
        <dbReference type="EMBL" id="KKF34831.1"/>
    </source>
</evidence>
<dbReference type="EMBL" id="CP013970">
    <property type="protein sequence ID" value="AXF76034.1"/>
    <property type="molecule type" value="Genomic_DNA"/>
</dbReference>
<evidence type="ECO:0000313" key="4">
    <source>
        <dbReference type="Proteomes" id="UP000264980"/>
    </source>
</evidence>
<evidence type="ECO:0000313" key="1">
    <source>
        <dbReference type="EMBL" id="AXF76034.1"/>
    </source>
</evidence>
<dbReference type="EMBL" id="JXNU01000003">
    <property type="protein sequence ID" value="KKF34831.1"/>
    <property type="molecule type" value="Genomic_DNA"/>
</dbReference>
<accession>A0A0M2KCW8</accession>
<dbReference type="Proteomes" id="UP000264980">
    <property type="component" value="Chromosome"/>
</dbReference>
<organism evidence="2 3">
    <name type="scientific">Erwinia tracheiphila</name>
    <dbReference type="NCBI Taxonomy" id="65700"/>
    <lineage>
        <taxon>Bacteria</taxon>
        <taxon>Pseudomonadati</taxon>
        <taxon>Pseudomonadota</taxon>
        <taxon>Gammaproteobacteria</taxon>
        <taxon>Enterobacterales</taxon>
        <taxon>Erwiniaceae</taxon>
        <taxon>Erwinia</taxon>
    </lineage>
</organism>
<dbReference type="PATRIC" id="fig|65700.7.peg.1090"/>
<gene>
    <name evidence="1" type="ORF">AV903_08215</name>
    <name evidence="2" type="ORF">SY86_04335</name>
</gene>
<dbReference type="AlphaFoldDB" id="A0A0M2KCW8"/>
<dbReference type="STRING" id="65700.SY86_04335"/>